<gene>
    <name evidence="4" type="ORF">EV695_3255</name>
</gene>
<evidence type="ECO:0000256" key="3">
    <source>
        <dbReference type="ARBA" id="ARBA00022490"/>
    </source>
</evidence>
<dbReference type="RefSeq" id="WP_131906984.1">
    <property type="nucleotide sequence ID" value="NZ_BAAAFU010000001.1"/>
</dbReference>
<evidence type="ECO:0000313" key="4">
    <source>
        <dbReference type="EMBL" id="TCJ85285.1"/>
    </source>
</evidence>
<dbReference type="InterPro" id="IPR042072">
    <property type="entry name" value="DsrC-like_C"/>
</dbReference>
<reference evidence="4 5" key="1">
    <citation type="submission" date="2019-03" db="EMBL/GenBank/DDBJ databases">
        <title>Genomic Encyclopedia of Type Strains, Phase IV (KMG-IV): sequencing the most valuable type-strain genomes for metagenomic binning, comparative biology and taxonomic classification.</title>
        <authorList>
            <person name="Goeker M."/>
        </authorList>
    </citation>
    <scope>NUCLEOTIDE SEQUENCE [LARGE SCALE GENOMIC DNA]</scope>
    <source>
        <strain evidence="4 5">DSM 24830</strain>
    </source>
</reference>
<comment type="subcellular location">
    <subcellularLocation>
        <location evidence="1">Cytoplasm</location>
    </subcellularLocation>
</comment>
<dbReference type="SUPFAM" id="SSF69721">
    <property type="entry name" value="DsrC, the gamma subunit of dissimilatory sulfite reductase"/>
    <property type="match status" value="1"/>
</dbReference>
<dbReference type="GO" id="GO:0005737">
    <property type="term" value="C:cytoplasm"/>
    <property type="evidence" value="ECO:0007669"/>
    <property type="project" value="UniProtKB-SubCell"/>
</dbReference>
<organism evidence="4 5">
    <name type="scientific">Cocleimonas flava</name>
    <dbReference type="NCBI Taxonomy" id="634765"/>
    <lineage>
        <taxon>Bacteria</taxon>
        <taxon>Pseudomonadati</taxon>
        <taxon>Pseudomonadota</taxon>
        <taxon>Gammaproteobacteria</taxon>
        <taxon>Thiotrichales</taxon>
        <taxon>Thiotrichaceae</taxon>
        <taxon>Cocleimonas</taxon>
    </lineage>
</organism>
<accession>A0A4V6NCD5</accession>
<dbReference type="InterPro" id="IPR025526">
    <property type="entry name" value="DsrC-like_dom_sf"/>
</dbReference>
<evidence type="ECO:0000256" key="1">
    <source>
        <dbReference type="ARBA" id="ARBA00004496"/>
    </source>
</evidence>
<dbReference type="Proteomes" id="UP000294887">
    <property type="component" value="Unassembled WGS sequence"/>
</dbReference>
<dbReference type="Pfam" id="PF04358">
    <property type="entry name" value="DsrC"/>
    <property type="match status" value="1"/>
</dbReference>
<keyword evidence="3" id="KW-0963">Cytoplasm</keyword>
<comment type="similarity">
    <text evidence="2">Belongs to the DsrC/TusE family.</text>
</comment>
<dbReference type="PANTHER" id="PTHR37010:SF1">
    <property type="entry name" value="SULFURTRANSFERASE TUSE"/>
    <property type="match status" value="1"/>
</dbReference>
<dbReference type="GO" id="GO:0097163">
    <property type="term" value="F:sulfur carrier activity"/>
    <property type="evidence" value="ECO:0007669"/>
    <property type="project" value="TreeGrafter"/>
</dbReference>
<comment type="caution">
    <text evidence="4">The sequence shown here is derived from an EMBL/GenBank/DDBJ whole genome shotgun (WGS) entry which is preliminary data.</text>
</comment>
<proteinExistence type="inferred from homology"/>
<dbReference type="GO" id="GO:0002143">
    <property type="term" value="P:tRNA wobble position uridine thiolation"/>
    <property type="evidence" value="ECO:0007669"/>
    <property type="project" value="TreeGrafter"/>
</dbReference>
<dbReference type="EMBL" id="SMFQ01000004">
    <property type="protein sequence ID" value="TCJ85285.1"/>
    <property type="molecule type" value="Genomic_DNA"/>
</dbReference>
<dbReference type="PANTHER" id="PTHR37010">
    <property type="entry name" value="SULFURTRANSFERASE TUSE"/>
    <property type="match status" value="1"/>
</dbReference>
<name>A0A4V6NCD5_9GAMM</name>
<dbReference type="AlphaFoldDB" id="A0A4V6NCD5"/>
<evidence type="ECO:0000313" key="5">
    <source>
        <dbReference type="Proteomes" id="UP000294887"/>
    </source>
</evidence>
<protein>
    <submittedName>
        <fullName evidence="4">tRNA 2-thiouridine synthesizing protein E</fullName>
    </submittedName>
</protein>
<dbReference type="InterPro" id="IPR007453">
    <property type="entry name" value="DsrC/TusE"/>
</dbReference>
<sequence length="114" mass="13129">MRASTSPLKTTDAFILSLFDEDEFMTNPDLWTRSIAEQLAANAEIDELTKEHWEIIEFIRDRYMRLGAIPPMSRVCKAFGHERDGVRKLFGGCLQLWQISGLPYPGEEAKTYMN</sequence>
<dbReference type="Gene3D" id="1.10.10.370">
    <property type="entry name" value="DsrC-like protein, C-terminal domain"/>
    <property type="match status" value="1"/>
</dbReference>
<evidence type="ECO:0000256" key="2">
    <source>
        <dbReference type="ARBA" id="ARBA00005718"/>
    </source>
</evidence>
<dbReference type="OrthoDB" id="8562858at2"/>
<keyword evidence="5" id="KW-1185">Reference proteome</keyword>